<evidence type="ECO:0000256" key="3">
    <source>
        <dbReference type="ARBA" id="ARBA00022741"/>
    </source>
</evidence>
<protein>
    <recommendedName>
        <fullName evidence="7">Cobyrinate a,c-diamide synthase</fullName>
        <ecNumber evidence="7">6.3.5.11</ecNumber>
    </recommendedName>
    <alternativeName>
        <fullName evidence="7">Cobyrinic acid a,c-diamide synthetase</fullName>
    </alternativeName>
</protein>
<dbReference type="NCBIfam" id="TIGR00379">
    <property type="entry name" value="cobB"/>
    <property type="match status" value="1"/>
</dbReference>
<evidence type="ECO:0000256" key="1">
    <source>
        <dbReference type="ARBA" id="ARBA00001946"/>
    </source>
</evidence>
<dbReference type="GO" id="GO:0005524">
    <property type="term" value="F:ATP binding"/>
    <property type="evidence" value="ECO:0007669"/>
    <property type="project" value="UniProtKB-UniRule"/>
</dbReference>
<feature type="active site" description="Nucleophile" evidence="7">
    <location>
        <position position="343"/>
    </location>
</feature>
<comment type="similarity">
    <text evidence="7">Belongs to the CobB/CbiA family.</text>
</comment>
<keyword evidence="3 7" id="KW-0547">Nucleotide-binding</keyword>
<comment type="function">
    <text evidence="7">Catalyzes the ATP-dependent amidation of the two carboxylate groups at positions a and c of cobyrinate, using either L-glutamine or ammonia as the nitrogen source.</text>
</comment>
<proteinExistence type="inferred from homology"/>
<comment type="pathway">
    <text evidence="7">Cofactor biosynthesis; adenosylcobalamin biosynthesis; cob(II)yrinate a,c-diamide from sirohydrochlorin (anaerobic route): step 10/10.</text>
</comment>
<dbReference type="SUPFAM" id="SSF52540">
    <property type="entry name" value="P-loop containing nucleoside triphosphate hydrolases"/>
    <property type="match status" value="1"/>
</dbReference>
<organism evidence="10 11">
    <name type="scientific">Parathermosynechococcus lividus PCC 6715</name>
    <dbReference type="NCBI Taxonomy" id="1917166"/>
    <lineage>
        <taxon>Bacteria</taxon>
        <taxon>Bacillati</taxon>
        <taxon>Cyanobacteriota</taxon>
        <taxon>Cyanophyceae</taxon>
        <taxon>Acaryochloridales</taxon>
        <taxon>Thermosynechococcaceae</taxon>
        <taxon>Parathermosynechococcus</taxon>
    </lineage>
</organism>
<evidence type="ECO:0000256" key="5">
    <source>
        <dbReference type="ARBA" id="ARBA00022842"/>
    </source>
</evidence>
<dbReference type="PANTHER" id="PTHR43873">
    <property type="entry name" value="COBYRINATE A,C-DIAMIDE SYNTHASE"/>
    <property type="match status" value="1"/>
</dbReference>
<comment type="cofactor">
    <cofactor evidence="1 7">
        <name>Mg(2+)</name>
        <dbReference type="ChEBI" id="CHEBI:18420"/>
    </cofactor>
</comment>
<accession>A0A2D2Q2I5</accession>
<feature type="domain" description="CobQ/CobB/MinD/ParA nucleotide binding" evidence="8">
    <location>
        <begin position="3"/>
        <end position="187"/>
    </location>
</feature>
<evidence type="ECO:0000256" key="7">
    <source>
        <dbReference type="HAMAP-Rule" id="MF_00027"/>
    </source>
</evidence>
<name>A0A2D2Q2I5_PARLV</name>
<dbReference type="Gene3D" id="3.40.50.300">
    <property type="entry name" value="P-loop containing nucleotide triphosphate hydrolases"/>
    <property type="match status" value="1"/>
</dbReference>
<comment type="catalytic activity">
    <reaction evidence="7">
        <text>cob(II)yrinate + 2 L-glutamine + 2 ATP + 2 H2O = cob(II)yrinate a,c diamide + 2 L-glutamate + 2 ADP + 2 phosphate + 2 H(+)</text>
        <dbReference type="Rhea" id="RHEA:26289"/>
        <dbReference type="ChEBI" id="CHEBI:15377"/>
        <dbReference type="ChEBI" id="CHEBI:15378"/>
        <dbReference type="ChEBI" id="CHEBI:29985"/>
        <dbReference type="ChEBI" id="CHEBI:30616"/>
        <dbReference type="ChEBI" id="CHEBI:43474"/>
        <dbReference type="ChEBI" id="CHEBI:58359"/>
        <dbReference type="ChEBI" id="CHEBI:58537"/>
        <dbReference type="ChEBI" id="CHEBI:58894"/>
        <dbReference type="ChEBI" id="CHEBI:456216"/>
        <dbReference type="EC" id="6.3.5.11"/>
    </reaction>
</comment>
<evidence type="ECO:0000256" key="2">
    <source>
        <dbReference type="ARBA" id="ARBA00022598"/>
    </source>
</evidence>
<evidence type="ECO:0000313" key="11">
    <source>
        <dbReference type="Proteomes" id="UP000231057"/>
    </source>
</evidence>
<dbReference type="SUPFAM" id="SSF52317">
    <property type="entry name" value="Class I glutamine amidotransferase-like"/>
    <property type="match status" value="1"/>
</dbReference>
<reference evidence="11" key="2">
    <citation type="journal article" date="2022" name="Front. Microbiol.">
        <title>Comparative Genomic Analysis Revealed Distinct Molecular Components and Organization of CO2-Concentrating Mechanism in Thermophilic Cyanobacteria.</title>
        <authorList>
            <person name="Tang J."/>
            <person name="Zhou H."/>
            <person name="Yao D."/>
            <person name="Riaz S."/>
            <person name="You D."/>
            <person name="Klepacz-Smolka A."/>
            <person name="Daroch M."/>
        </authorList>
    </citation>
    <scope>NUCLEOTIDE SEQUENCE [LARGE SCALE GENOMIC DNA]</scope>
    <source>
        <strain evidence="11">PCC 6715</strain>
    </source>
</reference>
<dbReference type="PROSITE" id="PS51274">
    <property type="entry name" value="GATASE_COBBQ"/>
    <property type="match status" value="1"/>
</dbReference>
<dbReference type="NCBIfam" id="NF002204">
    <property type="entry name" value="PRK01077.1"/>
    <property type="match status" value="1"/>
</dbReference>
<feature type="site" description="Increases nucleophilicity of active site Cys" evidence="7">
    <location>
        <position position="438"/>
    </location>
</feature>
<keyword evidence="2 7" id="KW-0436">Ligase</keyword>
<evidence type="ECO:0000313" key="10">
    <source>
        <dbReference type="EMBL" id="ATS18730.1"/>
    </source>
</evidence>
<keyword evidence="6 7" id="KW-0315">Glutamine amidotransferase</keyword>
<dbReference type="InterPro" id="IPR002586">
    <property type="entry name" value="CobQ/CobB/MinD/ParA_Nub-bd_dom"/>
</dbReference>
<feature type="domain" description="CobB/CobQ-like glutamine amidotransferase" evidence="9">
    <location>
        <begin position="260"/>
        <end position="443"/>
    </location>
</feature>
<evidence type="ECO:0000256" key="6">
    <source>
        <dbReference type="ARBA" id="ARBA00022962"/>
    </source>
</evidence>
<dbReference type="InterPro" id="IPR004484">
    <property type="entry name" value="CbiA/CobB_synth"/>
</dbReference>
<dbReference type="RefSeq" id="WP_099799071.1">
    <property type="nucleotide sequence ID" value="NZ_CP018092.1"/>
</dbReference>
<dbReference type="PANTHER" id="PTHR43873:SF1">
    <property type="entry name" value="COBYRINATE A,C-DIAMIDE SYNTHASE"/>
    <property type="match status" value="1"/>
</dbReference>
<dbReference type="InterPro" id="IPR029062">
    <property type="entry name" value="Class_I_gatase-like"/>
</dbReference>
<reference evidence="10 11" key="1">
    <citation type="submission" date="2016-11" db="EMBL/GenBank/DDBJ databases">
        <title>Complete genome sequence of thermophilic cyanobacteria strain Synechococcus sp. PCC6715.</title>
        <authorList>
            <person name="Tang J."/>
            <person name="Daroch M."/>
            <person name="Liang Y."/>
            <person name="Jiang D."/>
            <person name="Shah M."/>
        </authorList>
    </citation>
    <scope>NUCLEOTIDE SEQUENCE [LARGE SCALE GENOMIC DNA]</scope>
    <source>
        <strain evidence="10 11">PCC 6715</strain>
    </source>
</reference>
<dbReference type="EMBL" id="CP018092">
    <property type="protein sequence ID" value="ATS18730.1"/>
    <property type="molecule type" value="Genomic_DNA"/>
</dbReference>
<keyword evidence="5 7" id="KW-0460">Magnesium</keyword>
<dbReference type="EC" id="6.3.5.11" evidence="7"/>
<dbReference type="AlphaFoldDB" id="A0A2D2Q2I5"/>
<evidence type="ECO:0000259" key="8">
    <source>
        <dbReference type="Pfam" id="PF01656"/>
    </source>
</evidence>
<gene>
    <name evidence="7" type="primary">cbiA</name>
    <name evidence="10" type="ORF">BRW62_08185</name>
</gene>
<dbReference type="Proteomes" id="UP000231057">
    <property type="component" value="Chromosome"/>
</dbReference>
<dbReference type="InterPro" id="IPR011698">
    <property type="entry name" value="GATase_3"/>
</dbReference>
<evidence type="ECO:0000256" key="4">
    <source>
        <dbReference type="ARBA" id="ARBA00022840"/>
    </source>
</evidence>
<dbReference type="GO" id="GO:0009236">
    <property type="term" value="P:cobalamin biosynthetic process"/>
    <property type="evidence" value="ECO:0007669"/>
    <property type="project" value="UniProtKB-UniRule"/>
</dbReference>
<dbReference type="OrthoDB" id="9764035at2"/>
<dbReference type="Pfam" id="PF07685">
    <property type="entry name" value="GATase_3"/>
    <property type="match status" value="1"/>
</dbReference>
<sequence length="465" mass="49864">MALVIAGDRSGVGKTTVALALNAALTARGRRVQTFKVGPDYIDPLFHSAISGRPCYNLDPILTSADYVQTCAKYYSQDADDVLIEGVMGLFDGRSGTSEGSTAAIAQLLNAPILLVLDVQKQAASVAALVYGFCHYHPALRIAGVVLNRVGSDRHRQILEDALAPLGIPVLGVLYRDQQLALPSRHLGLVPPHESAAFQAVGDRLAVLGCTCFDWLHLEPLCAPLSSLSPPLSSLPPLPSPLSSLSPPLSSLPPLPSPLNIGIAQDAAFHFYYTDALDVLRTLGATLIPVSPLRDPCLPPNLSGLILGGGFPEVFAAELSANESFLSALRHSLQRGLPVYAECGGLMYLAQGIHTLEGQVYPLVGHLPTVAHMGDRLTLGYRTATALHATPCVDQGQQVWGHEFHYSRVTPSPLSPLWHLNSLPEGWGSDDVHASYLHLHWGGHPEFAMKFLQRAAHFSRSTHLC</sequence>
<dbReference type="CDD" id="cd05388">
    <property type="entry name" value="CobB_N"/>
    <property type="match status" value="1"/>
</dbReference>
<dbReference type="GO" id="GO:0042242">
    <property type="term" value="F:cobyrinic acid a,c-diamide synthase activity"/>
    <property type="evidence" value="ECO:0007669"/>
    <property type="project" value="UniProtKB-UniRule"/>
</dbReference>
<keyword evidence="7" id="KW-0169">Cobalamin biosynthesis</keyword>
<dbReference type="KEGG" id="slw:BRW62_08185"/>
<comment type="domain">
    <text evidence="7">Comprises of two domains. The C-terminal domain contains the binding site for glutamine and catalyzes the hydrolysis of this substrate to glutamate and ammonia. The N-terminal domain is anticipated to bind ATP and cobyrinate and catalyzes the ultimate synthesis of the diamide product. The ammonia produced via the glutaminase domain is probably translocated to the adjacent domain via a molecular tunnel, where it reacts with an activated intermediate.</text>
</comment>
<dbReference type="UniPathway" id="UPA00148">
    <property type="reaction ID" value="UER00231"/>
</dbReference>
<dbReference type="Gene3D" id="3.40.50.880">
    <property type="match status" value="1"/>
</dbReference>
<dbReference type="CDD" id="cd03130">
    <property type="entry name" value="GATase1_CobB"/>
    <property type="match status" value="1"/>
</dbReference>
<comment type="miscellaneous">
    <text evidence="7">The a and c carboxylates of cobyrinate are activated for nucleophilic attack via formation of a phosphorylated intermediate by ATP. CbiA catalyzes first the amidation of the c-carboxylate, and then that of the a-carboxylate.</text>
</comment>
<dbReference type="InterPro" id="IPR027417">
    <property type="entry name" value="P-loop_NTPase"/>
</dbReference>
<evidence type="ECO:0000259" key="9">
    <source>
        <dbReference type="Pfam" id="PF07685"/>
    </source>
</evidence>
<keyword evidence="4 7" id="KW-0067">ATP-binding</keyword>
<keyword evidence="11" id="KW-1185">Reference proteome</keyword>
<dbReference type="HAMAP" id="MF_00027">
    <property type="entry name" value="CobB_CbiA"/>
    <property type="match status" value="1"/>
</dbReference>
<dbReference type="Pfam" id="PF01656">
    <property type="entry name" value="CbiA"/>
    <property type="match status" value="1"/>
</dbReference>